<dbReference type="EMBL" id="JBAMIC010000012">
    <property type="protein sequence ID" value="KAK7099087.1"/>
    <property type="molecule type" value="Genomic_DNA"/>
</dbReference>
<accession>A0AAN9B590</accession>
<dbReference type="GO" id="GO:0046872">
    <property type="term" value="F:metal ion binding"/>
    <property type="evidence" value="ECO:0007669"/>
    <property type="project" value="UniProtKB-KW"/>
</dbReference>
<comment type="PTM">
    <text evidence="7">Carbamylation allows a single lysine to coordinate two divalent metal cations.</text>
</comment>
<dbReference type="Gene3D" id="3.20.20.140">
    <property type="entry name" value="Metal-dependent hydrolases"/>
    <property type="match status" value="1"/>
</dbReference>
<keyword evidence="4" id="KW-0378">Hydrolase</keyword>
<comment type="caution">
    <text evidence="10">The sequence shown here is derived from an EMBL/GenBank/DDBJ whole genome shotgun (WGS) entry which is preliminary data.</text>
</comment>
<evidence type="ECO:0000259" key="9">
    <source>
        <dbReference type="Pfam" id="PF01979"/>
    </source>
</evidence>
<feature type="region of interest" description="Disordered" evidence="8">
    <location>
        <begin position="68"/>
        <end position="90"/>
    </location>
</feature>
<dbReference type="InterPro" id="IPR011778">
    <property type="entry name" value="Hydantoinase/dihydroPyrase"/>
</dbReference>
<dbReference type="InterPro" id="IPR011059">
    <property type="entry name" value="Metal-dep_hydrolase_composite"/>
</dbReference>
<dbReference type="PANTHER" id="PTHR11647:SF1">
    <property type="entry name" value="COLLAPSIN RESPONSE MEDIATOR PROTEIN"/>
    <property type="match status" value="1"/>
</dbReference>
<dbReference type="SUPFAM" id="SSF51338">
    <property type="entry name" value="Composite domain of metallo-dependent hydrolases"/>
    <property type="match status" value="2"/>
</dbReference>
<name>A0AAN9B590_9CAEN</name>
<dbReference type="Gene3D" id="2.30.40.10">
    <property type="entry name" value="Urease, subunit C, domain 1"/>
    <property type="match status" value="1"/>
</dbReference>
<dbReference type="GO" id="GO:0004157">
    <property type="term" value="F:dihydropyrimidinase activity"/>
    <property type="evidence" value="ECO:0007669"/>
    <property type="project" value="UniProtKB-EC"/>
</dbReference>
<feature type="region of interest" description="Disordered" evidence="8">
    <location>
        <begin position="619"/>
        <end position="673"/>
    </location>
</feature>
<dbReference type="GO" id="GO:0006208">
    <property type="term" value="P:pyrimidine nucleobase catabolic process"/>
    <property type="evidence" value="ECO:0007669"/>
    <property type="project" value="TreeGrafter"/>
</dbReference>
<evidence type="ECO:0000256" key="2">
    <source>
        <dbReference type="ARBA" id="ARBA00008829"/>
    </source>
</evidence>
<feature type="modified residue" description="N6-carboxylysine" evidence="7">
    <location>
        <position position="262"/>
    </location>
</feature>
<dbReference type="SUPFAM" id="SSF51556">
    <property type="entry name" value="Metallo-dependent hydrolases"/>
    <property type="match status" value="1"/>
</dbReference>
<dbReference type="PANTHER" id="PTHR11647">
    <property type="entry name" value="HYDRANTOINASE/DIHYDROPYRIMIDINASE FAMILY MEMBER"/>
    <property type="match status" value="1"/>
</dbReference>
<evidence type="ECO:0000313" key="11">
    <source>
        <dbReference type="Proteomes" id="UP001374579"/>
    </source>
</evidence>
<evidence type="ECO:0000256" key="7">
    <source>
        <dbReference type="PIRSR" id="PIRSR611778-50"/>
    </source>
</evidence>
<evidence type="ECO:0000256" key="4">
    <source>
        <dbReference type="ARBA" id="ARBA00022801"/>
    </source>
</evidence>
<dbReference type="CDD" id="cd01314">
    <property type="entry name" value="D-HYD"/>
    <property type="match status" value="1"/>
</dbReference>
<evidence type="ECO:0000256" key="8">
    <source>
        <dbReference type="SAM" id="MobiDB-lite"/>
    </source>
</evidence>
<feature type="compositionally biased region" description="Polar residues" evidence="8">
    <location>
        <begin position="637"/>
        <end position="646"/>
    </location>
</feature>
<gene>
    <name evidence="10" type="ORF">V1264_003277</name>
</gene>
<dbReference type="Pfam" id="PF01979">
    <property type="entry name" value="Amidohydro_1"/>
    <property type="match status" value="1"/>
</dbReference>
<keyword evidence="3" id="KW-0479">Metal-binding</keyword>
<dbReference type="GO" id="GO:0005829">
    <property type="term" value="C:cytosol"/>
    <property type="evidence" value="ECO:0007669"/>
    <property type="project" value="TreeGrafter"/>
</dbReference>
<dbReference type="Proteomes" id="UP001374579">
    <property type="component" value="Unassembled WGS sequence"/>
</dbReference>
<dbReference type="InterPro" id="IPR032466">
    <property type="entry name" value="Metal_Hydrolase"/>
</dbReference>
<dbReference type="InterPro" id="IPR006680">
    <property type="entry name" value="Amidohydro-rel"/>
</dbReference>
<protein>
    <recommendedName>
        <fullName evidence="6">dihydropyrimidinase</fullName>
        <ecNumber evidence="6">3.5.2.2</ecNumber>
    </recommendedName>
</protein>
<evidence type="ECO:0000313" key="10">
    <source>
        <dbReference type="EMBL" id="KAK7099087.1"/>
    </source>
</evidence>
<keyword evidence="11" id="KW-1185">Reference proteome</keyword>
<dbReference type="InterPro" id="IPR050378">
    <property type="entry name" value="Metallo-dep_Hydrolases_sf"/>
</dbReference>
<sequence>MMADEEQDYFKPHPHPTKARVKNAMFNMVEGAFEEKTLTLSGDIRRVKKKPVEEITPPEALPEVVPEAKEVKAEPDAEEEEEKTPVQESMVAQTTVITEAKPWDHPDASAQSRLLLKGGRIVNDDQSFDADIYIEDGIIKQVGNNLVIPGGARTIDARGKLIIPGGIDTMTHMQFPFMGTTSADDFYSGTKAALAGGTTMIIDVACGQRGSSLVDTYETCREQAEGKVCCDFALQVALTWWSDQVYKEMEILTLEKGVNAFKMFMDYKDSFMMDDSELYAAFKRCKEMGALPLVRAENGSIIALKAEELVAMGVVGPEGHELGRPEEVEAEATQRAITIADQAGSPLMIVPVMSKSSADVISAARRNGKVVFGEPIAASLGTDGTHQWNKCWRHAAGHVMGPPLRPDPSTPGYLMDLLANNDLQLAGSDNNTHNADQKALGKDDFRLIPHGVNGVEDRMSVLWEKGVRAGKMDACRFVAATSTTAAKIYNIYPKKGRIAVGSDADVVIWDPNQTRKISAQTHHQAVDFNIFEGMECHGVPLYVMSNGHVVVDEGQLKVTQGLGRFVPTPCHSEAVYGRIKARDQARCPLPVERENYSGTVVNIQENAIMKSVEKPIQSALEPSLHHRPPTRGGGRNMQESSFSLSGDQIDDKMGVRSGTRVSNPPGGRSTALW</sequence>
<organism evidence="10 11">
    <name type="scientific">Littorina saxatilis</name>
    <dbReference type="NCBI Taxonomy" id="31220"/>
    <lineage>
        <taxon>Eukaryota</taxon>
        <taxon>Metazoa</taxon>
        <taxon>Spiralia</taxon>
        <taxon>Lophotrochozoa</taxon>
        <taxon>Mollusca</taxon>
        <taxon>Gastropoda</taxon>
        <taxon>Caenogastropoda</taxon>
        <taxon>Littorinimorpha</taxon>
        <taxon>Littorinoidea</taxon>
        <taxon>Littorinidae</taxon>
        <taxon>Littorina</taxon>
    </lineage>
</organism>
<dbReference type="NCBIfam" id="TIGR02033">
    <property type="entry name" value="D-hydantoinase"/>
    <property type="match status" value="1"/>
</dbReference>
<evidence type="ECO:0000256" key="6">
    <source>
        <dbReference type="ARBA" id="ARBA00039113"/>
    </source>
</evidence>
<evidence type="ECO:0000256" key="1">
    <source>
        <dbReference type="ARBA" id="ARBA00001947"/>
    </source>
</evidence>
<feature type="domain" description="Amidohydrolase-related" evidence="9">
    <location>
        <begin position="162"/>
        <end position="550"/>
    </location>
</feature>
<comment type="cofactor">
    <cofactor evidence="1">
        <name>Zn(2+)</name>
        <dbReference type="ChEBI" id="CHEBI:29105"/>
    </cofactor>
</comment>
<dbReference type="EC" id="3.5.2.2" evidence="6"/>
<dbReference type="FunFam" id="3.20.20.140:FF:000076">
    <property type="entry name" value="Dihydropyrimidinase like 2"/>
    <property type="match status" value="1"/>
</dbReference>
<reference evidence="10 11" key="1">
    <citation type="submission" date="2024-02" db="EMBL/GenBank/DDBJ databases">
        <title>Chromosome-scale genome assembly of the rough periwinkle Littorina saxatilis.</title>
        <authorList>
            <person name="De Jode A."/>
            <person name="Faria R."/>
            <person name="Formenti G."/>
            <person name="Sims Y."/>
            <person name="Smith T.P."/>
            <person name="Tracey A."/>
            <person name="Wood J.M.D."/>
            <person name="Zagrodzka Z.B."/>
            <person name="Johannesson K."/>
            <person name="Butlin R.K."/>
            <person name="Leder E.H."/>
        </authorList>
    </citation>
    <scope>NUCLEOTIDE SEQUENCE [LARGE SCALE GENOMIC DNA]</scope>
    <source>
        <strain evidence="10">Snail1</strain>
        <tissue evidence="10">Muscle</tissue>
    </source>
</reference>
<comment type="catalytic activity">
    <reaction evidence="5">
        <text>5,6-dihydrouracil + H2O = 3-(carbamoylamino)propanoate + H(+)</text>
        <dbReference type="Rhea" id="RHEA:16121"/>
        <dbReference type="ChEBI" id="CHEBI:11892"/>
        <dbReference type="ChEBI" id="CHEBI:15377"/>
        <dbReference type="ChEBI" id="CHEBI:15378"/>
        <dbReference type="ChEBI" id="CHEBI:15901"/>
        <dbReference type="EC" id="3.5.2.2"/>
    </reaction>
</comment>
<evidence type="ECO:0000256" key="5">
    <source>
        <dbReference type="ARBA" id="ARBA00036696"/>
    </source>
</evidence>
<comment type="similarity">
    <text evidence="2">Belongs to the metallo-dependent hydrolases superfamily. Hydantoinase/dihydropyrimidinase family.</text>
</comment>
<dbReference type="AlphaFoldDB" id="A0AAN9B590"/>
<evidence type="ECO:0000256" key="3">
    <source>
        <dbReference type="ARBA" id="ARBA00022723"/>
    </source>
</evidence>
<proteinExistence type="inferred from homology"/>